<feature type="coiled-coil region" evidence="4">
    <location>
        <begin position="3"/>
        <end position="33"/>
    </location>
</feature>
<gene>
    <name evidence="5" type="ORF">MNBD_BACTEROID07-1518</name>
</gene>
<dbReference type="SUPFAM" id="SSF116842">
    <property type="entry name" value="XseB-like"/>
    <property type="match status" value="1"/>
</dbReference>
<keyword evidence="4" id="KW-0175">Coiled coil</keyword>
<evidence type="ECO:0000256" key="3">
    <source>
        <dbReference type="ARBA" id="ARBA00022801"/>
    </source>
</evidence>
<name>A0A3B0UWC5_9ZZZZ</name>
<accession>A0A3B0UWC5</accession>
<organism evidence="5">
    <name type="scientific">hydrothermal vent metagenome</name>
    <dbReference type="NCBI Taxonomy" id="652676"/>
    <lineage>
        <taxon>unclassified sequences</taxon>
        <taxon>metagenomes</taxon>
        <taxon>ecological metagenomes</taxon>
    </lineage>
</organism>
<dbReference type="NCBIfam" id="TIGR01280">
    <property type="entry name" value="xseB"/>
    <property type="match status" value="1"/>
</dbReference>
<dbReference type="GO" id="GO:0008855">
    <property type="term" value="F:exodeoxyribonuclease VII activity"/>
    <property type="evidence" value="ECO:0007669"/>
    <property type="project" value="InterPro"/>
</dbReference>
<dbReference type="InterPro" id="IPR037004">
    <property type="entry name" value="Exonuc_VII_ssu_sf"/>
</dbReference>
<dbReference type="GO" id="GO:0009318">
    <property type="term" value="C:exodeoxyribonuclease VII complex"/>
    <property type="evidence" value="ECO:0007669"/>
    <property type="project" value="InterPro"/>
</dbReference>
<evidence type="ECO:0000256" key="4">
    <source>
        <dbReference type="SAM" id="Coils"/>
    </source>
</evidence>
<dbReference type="Pfam" id="PF02609">
    <property type="entry name" value="Exonuc_VII_S"/>
    <property type="match status" value="1"/>
</dbReference>
<protein>
    <submittedName>
        <fullName evidence="5">Uncharacterized protein</fullName>
    </submittedName>
</protein>
<dbReference type="AlphaFoldDB" id="A0A3B0UWC5"/>
<evidence type="ECO:0000256" key="2">
    <source>
        <dbReference type="ARBA" id="ARBA00022722"/>
    </source>
</evidence>
<dbReference type="GO" id="GO:0006308">
    <property type="term" value="P:DNA catabolic process"/>
    <property type="evidence" value="ECO:0007669"/>
    <property type="project" value="InterPro"/>
</dbReference>
<sequence length="70" mass="8185">MKEQNYSRAIEELEKIVTEIENEDISVDELSEKVKRAAGLIRICKAVLYKTEEEVNAVLKDMREEQPMEE</sequence>
<keyword evidence="2" id="KW-0540">Nuclease</keyword>
<evidence type="ECO:0000313" key="5">
    <source>
        <dbReference type="EMBL" id="VAW29667.1"/>
    </source>
</evidence>
<keyword evidence="3" id="KW-0378">Hydrolase</keyword>
<dbReference type="EMBL" id="UOET01000399">
    <property type="protein sequence ID" value="VAW29667.1"/>
    <property type="molecule type" value="Genomic_DNA"/>
</dbReference>
<dbReference type="HAMAP" id="MF_00337">
    <property type="entry name" value="Exonuc_7_S"/>
    <property type="match status" value="1"/>
</dbReference>
<reference evidence="5" key="1">
    <citation type="submission" date="2018-06" db="EMBL/GenBank/DDBJ databases">
        <authorList>
            <person name="Zhirakovskaya E."/>
        </authorList>
    </citation>
    <scope>NUCLEOTIDE SEQUENCE</scope>
</reference>
<proteinExistence type="inferred from homology"/>
<dbReference type="Gene3D" id="1.10.287.1040">
    <property type="entry name" value="Exonuclease VII, small subunit"/>
    <property type="match status" value="1"/>
</dbReference>
<keyword evidence="1" id="KW-0963">Cytoplasm</keyword>
<dbReference type="InterPro" id="IPR003761">
    <property type="entry name" value="Exonuc_VII_S"/>
</dbReference>
<evidence type="ECO:0000256" key="1">
    <source>
        <dbReference type="ARBA" id="ARBA00022490"/>
    </source>
</evidence>